<evidence type="ECO:0000256" key="8">
    <source>
        <dbReference type="PIRNR" id="PIRNR002869"/>
    </source>
</evidence>
<evidence type="ECO:0000256" key="2">
    <source>
        <dbReference type="ARBA" id="ARBA00022475"/>
    </source>
</evidence>
<feature type="transmembrane region" description="Helical" evidence="9">
    <location>
        <begin position="145"/>
        <end position="166"/>
    </location>
</feature>
<dbReference type="GO" id="GO:0015648">
    <property type="term" value="F:lipid-linked peptidoglycan transporter activity"/>
    <property type="evidence" value="ECO:0007669"/>
    <property type="project" value="UniProtKB-UniRule"/>
</dbReference>
<dbReference type="Pfam" id="PF03023">
    <property type="entry name" value="MurJ"/>
    <property type="match status" value="1"/>
</dbReference>
<dbReference type="GO" id="GO:0034204">
    <property type="term" value="P:lipid translocation"/>
    <property type="evidence" value="ECO:0007669"/>
    <property type="project" value="TreeGrafter"/>
</dbReference>
<feature type="transmembrane region" description="Helical" evidence="9">
    <location>
        <begin position="323"/>
        <end position="343"/>
    </location>
</feature>
<dbReference type="GO" id="GO:0071555">
    <property type="term" value="P:cell wall organization"/>
    <property type="evidence" value="ECO:0007669"/>
    <property type="project" value="UniProtKB-UniRule"/>
</dbReference>
<feature type="transmembrane region" description="Helical" evidence="9">
    <location>
        <begin position="364"/>
        <end position="387"/>
    </location>
</feature>
<organism evidence="10">
    <name type="scientific">Mesoaciditoga lauensis</name>
    <dbReference type="NCBI Taxonomy" id="1495039"/>
    <lineage>
        <taxon>Bacteria</taxon>
        <taxon>Thermotogati</taxon>
        <taxon>Thermotogota</taxon>
        <taxon>Thermotogae</taxon>
        <taxon>Mesoaciditogales</taxon>
        <taxon>Mesoaciditogaceae</taxon>
        <taxon>Mesoaciditoga</taxon>
    </lineage>
</organism>
<dbReference type="EMBL" id="DTPE01000183">
    <property type="protein sequence ID" value="HGE75371.1"/>
    <property type="molecule type" value="Genomic_DNA"/>
</dbReference>
<dbReference type="AlphaFoldDB" id="A0A7V3REV9"/>
<reference evidence="10" key="1">
    <citation type="journal article" date="2020" name="mSystems">
        <title>Genome- and Community-Level Interaction Insights into Carbon Utilization and Element Cycling Functions of Hydrothermarchaeota in Hydrothermal Sediment.</title>
        <authorList>
            <person name="Zhou Z."/>
            <person name="Liu Y."/>
            <person name="Xu W."/>
            <person name="Pan J."/>
            <person name="Luo Z.H."/>
            <person name="Li M."/>
        </authorList>
    </citation>
    <scope>NUCLEOTIDE SEQUENCE [LARGE SCALE GENOMIC DNA]</scope>
    <source>
        <strain evidence="10">SpSt-966</strain>
    </source>
</reference>
<dbReference type="CDD" id="cd13123">
    <property type="entry name" value="MATE_MurJ_like"/>
    <property type="match status" value="1"/>
</dbReference>
<proteinExistence type="inferred from homology"/>
<keyword evidence="8" id="KW-0961">Cell wall biogenesis/degradation</keyword>
<keyword evidence="2 8" id="KW-1003">Cell membrane</keyword>
<feature type="transmembrane region" description="Helical" evidence="9">
    <location>
        <begin position="198"/>
        <end position="219"/>
    </location>
</feature>
<comment type="caution">
    <text evidence="10">The sequence shown here is derived from an EMBL/GenBank/DDBJ whole genome shotgun (WGS) entry which is preliminary data.</text>
</comment>
<comment type="similarity">
    <text evidence="8">Belongs to the MurJ/MviN family.</text>
</comment>
<dbReference type="PIRSF" id="PIRSF002869">
    <property type="entry name" value="MviN"/>
    <property type="match status" value="1"/>
</dbReference>
<keyword evidence="3 9" id="KW-0812">Transmembrane</keyword>
<evidence type="ECO:0000256" key="5">
    <source>
        <dbReference type="ARBA" id="ARBA00022984"/>
    </source>
</evidence>
<evidence type="ECO:0000256" key="3">
    <source>
        <dbReference type="ARBA" id="ARBA00022692"/>
    </source>
</evidence>
<gene>
    <name evidence="10" type="primary">murJ</name>
    <name evidence="10" type="ORF">ENX73_04525</name>
</gene>
<feature type="transmembrane region" description="Helical" evidence="9">
    <location>
        <begin position="105"/>
        <end position="130"/>
    </location>
</feature>
<feature type="transmembrane region" description="Helical" evidence="9">
    <location>
        <begin position="63"/>
        <end position="85"/>
    </location>
</feature>
<evidence type="ECO:0000256" key="4">
    <source>
        <dbReference type="ARBA" id="ARBA00022960"/>
    </source>
</evidence>
<evidence type="ECO:0000256" key="1">
    <source>
        <dbReference type="ARBA" id="ARBA00004651"/>
    </source>
</evidence>
<dbReference type="GO" id="GO:0008360">
    <property type="term" value="P:regulation of cell shape"/>
    <property type="evidence" value="ECO:0007669"/>
    <property type="project" value="UniProtKB-UniRule"/>
</dbReference>
<feature type="transmembrane region" description="Helical" evidence="9">
    <location>
        <begin position="393"/>
        <end position="412"/>
    </location>
</feature>
<feature type="transmembrane region" description="Helical" evidence="9">
    <location>
        <begin position="173"/>
        <end position="192"/>
    </location>
</feature>
<dbReference type="PANTHER" id="PTHR47019:SF1">
    <property type="entry name" value="LIPID II FLIPPASE MURJ"/>
    <property type="match status" value="1"/>
</dbReference>
<evidence type="ECO:0000256" key="7">
    <source>
        <dbReference type="ARBA" id="ARBA00023136"/>
    </source>
</evidence>
<feature type="transmembrane region" description="Helical" evidence="9">
    <location>
        <begin position="419"/>
        <end position="439"/>
    </location>
</feature>
<comment type="subcellular location">
    <subcellularLocation>
        <location evidence="1">Cell membrane</location>
        <topology evidence="1">Multi-pass membrane protein</topology>
    </subcellularLocation>
</comment>
<dbReference type="InterPro" id="IPR051050">
    <property type="entry name" value="Lipid_II_flippase_MurJ/MviN"/>
</dbReference>
<dbReference type="NCBIfam" id="TIGR01695">
    <property type="entry name" value="murJ_mviN"/>
    <property type="match status" value="1"/>
</dbReference>
<evidence type="ECO:0000256" key="6">
    <source>
        <dbReference type="ARBA" id="ARBA00022989"/>
    </source>
</evidence>
<keyword evidence="4 8" id="KW-0133">Cell shape</keyword>
<feature type="transmembrane region" description="Helical" evidence="9">
    <location>
        <begin position="451"/>
        <end position="474"/>
    </location>
</feature>
<feature type="transmembrane region" description="Helical" evidence="9">
    <location>
        <begin position="481"/>
        <end position="501"/>
    </location>
</feature>
<accession>A0A7V3REV9</accession>
<keyword evidence="8" id="KW-0813">Transport</keyword>
<keyword evidence="5 8" id="KW-0573">Peptidoglycan synthesis</keyword>
<name>A0A7V3REV9_9BACT</name>
<dbReference type="PANTHER" id="PTHR47019">
    <property type="entry name" value="LIPID II FLIPPASE MURJ"/>
    <property type="match status" value="1"/>
</dbReference>
<protein>
    <recommendedName>
        <fullName evidence="8">Lipid II flippase</fullName>
    </recommendedName>
</protein>
<dbReference type="PRINTS" id="PR01806">
    <property type="entry name" value="VIRFACTRMVIN"/>
</dbReference>
<evidence type="ECO:0000256" key="9">
    <source>
        <dbReference type="SAM" id="Phobius"/>
    </source>
</evidence>
<dbReference type="GO" id="GO:0009252">
    <property type="term" value="P:peptidoglycan biosynthetic process"/>
    <property type="evidence" value="ECO:0007669"/>
    <property type="project" value="UniProtKB-UniRule"/>
</dbReference>
<evidence type="ECO:0000313" key="10">
    <source>
        <dbReference type="EMBL" id="HGE75371.1"/>
    </source>
</evidence>
<comment type="function">
    <text evidence="8">Involved in peptidoglycan biosynthesis. Transports lipid-linked peptidoglycan precursors from the inner to the outer leaflet of the cytoplasmic membrane.</text>
</comment>
<dbReference type="GO" id="GO:0005886">
    <property type="term" value="C:plasma membrane"/>
    <property type="evidence" value="ECO:0007669"/>
    <property type="project" value="UniProtKB-SubCell"/>
</dbReference>
<keyword evidence="6 9" id="KW-1133">Transmembrane helix</keyword>
<sequence>MRLRMNLKRKIGSLIHSKQNMSQAILLITILTLISKAMGFVRDIIIAYFFGTGNIMDSYLASQSPLGLINGIITGTIVAAFIPLFIRVNKNRGADEARHYSSTIFYSTTSILALAVILVAIFASQITYIFFPGFSIADHDMTTNFIRWMSFATVIGAMLSFVNGLLQSEKKFLAYPLVGLSFDFIVIGTLFLTKHFGAISLALAWTLPPLFILIILAFAERRYLNPSKIKKGLPETKDLFKMVWPLFFSSALGMLNTIVDRTFASTLETGAISSLSYANRISGAASGVLGTPVTQVTYPSVAMNAAENNMKGLTATVKRAMKLLSFFLIPVTFGLLILSKQIVTLIFQRGHFTAESTMITYQPLMAFALALFTGAFGSVLVQIYYSFKNTRTPMIYGIIGLLLNIGLNFLFISHLKQTGLALSTSISSLYFVTIMLISLRVKYKVWFFDLWYFVRVLIVSTLMVIGIYAIMSILKGKVRDFVAIAVGFGLYYVFSLLFRTLPPHFLRYLRFKKSPSDQNDQKL</sequence>
<dbReference type="InterPro" id="IPR004268">
    <property type="entry name" value="MurJ"/>
</dbReference>
<keyword evidence="7 8" id="KW-0472">Membrane</keyword>